<dbReference type="Pfam" id="PF00067">
    <property type="entry name" value="p450"/>
    <property type="match status" value="1"/>
</dbReference>
<evidence type="ECO:0000256" key="6">
    <source>
        <dbReference type="ARBA" id="ARBA00023004"/>
    </source>
</evidence>
<dbReference type="SUPFAM" id="SSF48264">
    <property type="entry name" value="Cytochrome P450"/>
    <property type="match status" value="1"/>
</dbReference>
<dbReference type="InterPro" id="IPR017972">
    <property type="entry name" value="Cyt_P450_CS"/>
</dbReference>
<dbReference type="InterPro" id="IPR036396">
    <property type="entry name" value="Cyt_P450_sf"/>
</dbReference>
<keyword evidence="6 10" id="KW-0408">Iron</keyword>
<dbReference type="FunFam" id="1.10.630.10:FF:000018">
    <property type="entry name" value="Cytochrome P450 monooxygenase"/>
    <property type="match status" value="1"/>
</dbReference>
<dbReference type="STRING" id="745366.GA0070213_10111"/>
<keyword evidence="12" id="KW-1185">Reference proteome</keyword>
<keyword evidence="4" id="KW-0521">NADP</keyword>
<sequence length="407" mass="43692">MLAMDIDGGLPVVDSYRVPVNSGLRPYPFEPFTGDLPTELLDMVVTEPVSRVLLPDGRAAWLVLSYAHCCTVLADPRFSRLPLGATTTPGAGGPRELNMDGPAHAAVRRVAGRAFTARRIETFRPRVRRLVDELVDAMLAGPRPADLVAGLVAPLPVFVVCDVLGVPVADRPRFYDWISGLNSVTAYGSAGAADAQAALRAYLTGQLARKRSAPGDDLLSAWVLGQDAHALVDAELVELAMGVLLGGLEINATSAGLRALFQHPEQLAKLRAAPGKLAAATDEILRYTSVSSMFRVQVVREDLTLGGVAMRAGDCVMAIPWAGNRDPRHFPEPNRFDIDRAPTVPHLTFGFGPHFCLGTALGRMQVELSLGALLSRMPELAPAVPIEEIPWRHDRVNGGIAAFPVTW</sequence>
<evidence type="ECO:0000256" key="1">
    <source>
        <dbReference type="ARBA" id="ARBA00010617"/>
    </source>
</evidence>
<reference evidence="12" key="1">
    <citation type="submission" date="2016-06" db="EMBL/GenBank/DDBJ databases">
        <authorList>
            <person name="Varghese N."/>
            <person name="Submissions Spin"/>
        </authorList>
    </citation>
    <scope>NUCLEOTIDE SEQUENCE [LARGE SCALE GENOMIC DNA]</scope>
    <source>
        <strain evidence="12">DSM 45647</strain>
    </source>
</reference>
<accession>A0A1C5GJ41</accession>
<dbReference type="PANTHER" id="PTHR46696">
    <property type="entry name" value="P450, PUTATIVE (EUROFUNG)-RELATED"/>
    <property type="match status" value="1"/>
</dbReference>
<evidence type="ECO:0000256" key="2">
    <source>
        <dbReference type="ARBA" id="ARBA00022617"/>
    </source>
</evidence>
<name>A0A1C5GJ41_9ACTN</name>
<keyword evidence="7 10" id="KW-0503">Monooxygenase</keyword>
<gene>
    <name evidence="11" type="ORF">GA0070213_10111</name>
</gene>
<dbReference type="Gene3D" id="1.10.630.10">
    <property type="entry name" value="Cytochrome P450"/>
    <property type="match status" value="1"/>
</dbReference>
<organism evidence="11 12">
    <name type="scientific">Micromonospora humi</name>
    <dbReference type="NCBI Taxonomy" id="745366"/>
    <lineage>
        <taxon>Bacteria</taxon>
        <taxon>Bacillati</taxon>
        <taxon>Actinomycetota</taxon>
        <taxon>Actinomycetes</taxon>
        <taxon>Micromonosporales</taxon>
        <taxon>Micromonosporaceae</taxon>
        <taxon>Micromonospora</taxon>
    </lineage>
</organism>
<dbReference type="EMBL" id="FMDM01000001">
    <property type="protein sequence ID" value="SCG33785.1"/>
    <property type="molecule type" value="Genomic_DNA"/>
</dbReference>
<comment type="pathway">
    <text evidence="9">Antibiotic biosynthesis; mycinamicin biosynthesis.</text>
</comment>
<dbReference type="AlphaFoldDB" id="A0A1C5GJ41"/>
<protein>
    <submittedName>
        <fullName evidence="11">Cytochrome P450</fullName>
    </submittedName>
</protein>
<dbReference type="InterPro" id="IPR001128">
    <property type="entry name" value="Cyt_P450"/>
</dbReference>
<dbReference type="GO" id="GO:0004497">
    <property type="term" value="F:monooxygenase activity"/>
    <property type="evidence" value="ECO:0007669"/>
    <property type="project" value="UniProtKB-KW"/>
</dbReference>
<keyword evidence="3 10" id="KW-0479">Metal-binding</keyword>
<dbReference type="GO" id="GO:0017000">
    <property type="term" value="P:antibiotic biosynthetic process"/>
    <property type="evidence" value="ECO:0007669"/>
    <property type="project" value="UniProtKB-KW"/>
</dbReference>
<keyword evidence="8" id="KW-0045">Antibiotic biosynthesis</keyword>
<evidence type="ECO:0000313" key="11">
    <source>
        <dbReference type="EMBL" id="SCG33785.1"/>
    </source>
</evidence>
<evidence type="ECO:0000256" key="9">
    <source>
        <dbReference type="ARBA" id="ARBA00060683"/>
    </source>
</evidence>
<dbReference type="Proteomes" id="UP000199360">
    <property type="component" value="Unassembled WGS sequence"/>
</dbReference>
<evidence type="ECO:0000313" key="12">
    <source>
        <dbReference type="Proteomes" id="UP000199360"/>
    </source>
</evidence>
<evidence type="ECO:0000256" key="8">
    <source>
        <dbReference type="ARBA" id="ARBA00023194"/>
    </source>
</evidence>
<keyword evidence="5 10" id="KW-0560">Oxidoreductase</keyword>
<dbReference type="GO" id="GO:0005506">
    <property type="term" value="F:iron ion binding"/>
    <property type="evidence" value="ECO:0007669"/>
    <property type="project" value="InterPro"/>
</dbReference>
<evidence type="ECO:0000256" key="10">
    <source>
        <dbReference type="RuleBase" id="RU000461"/>
    </source>
</evidence>
<dbReference type="PRINTS" id="PR00359">
    <property type="entry name" value="BP450"/>
</dbReference>
<dbReference type="InterPro" id="IPR002397">
    <property type="entry name" value="Cyt_P450_B"/>
</dbReference>
<evidence type="ECO:0000256" key="7">
    <source>
        <dbReference type="ARBA" id="ARBA00023033"/>
    </source>
</evidence>
<keyword evidence="2 10" id="KW-0349">Heme</keyword>
<evidence type="ECO:0000256" key="4">
    <source>
        <dbReference type="ARBA" id="ARBA00022857"/>
    </source>
</evidence>
<dbReference type="PANTHER" id="PTHR46696:SF6">
    <property type="entry name" value="P450, PUTATIVE (EUROFUNG)-RELATED"/>
    <property type="match status" value="1"/>
</dbReference>
<proteinExistence type="inferred from homology"/>
<evidence type="ECO:0000256" key="3">
    <source>
        <dbReference type="ARBA" id="ARBA00022723"/>
    </source>
</evidence>
<evidence type="ECO:0000256" key="5">
    <source>
        <dbReference type="ARBA" id="ARBA00023002"/>
    </source>
</evidence>
<dbReference type="PROSITE" id="PS00086">
    <property type="entry name" value="CYTOCHROME_P450"/>
    <property type="match status" value="1"/>
</dbReference>
<dbReference type="GO" id="GO:0020037">
    <property type="term" value="F:heme binding"/>
    <property type="evidence" value="ECO:0007669"/>
    <property type="project" value="InterPro"/>
</dbReference>
<dbReference type="GO" id="GO:0016705">
    <property type="term" value="F:oxidoreductase activity, acting on paired donors, with incorporation or reduction of molecular oxygen"/>
    <property type="evidence" value="ECO:0007669"/>
    <property type="project" value="InterPro"/>
</dbReference>
<comment type="similarity">
    <text evidence="1 10">Belongs to the cytochrome P450 family.</text>
</comment>